<evidence type="ECO:0000256" key="3">
    <source>
        <dbReference type="ARBA" id="ARBA00023315"/>
    </source>
</evidence>
<protein>
    <submittedName>
        <fullName evidence="4">Protein ECERIFERUM 26-like</fullName>
    </submittedName>
</protein>
<evidence type="ECO:0000313" key="5">
    <source>
        <dbReference type="Proteomes" id="UP000250321"/>
    </source>
</evidence>
<keyword evidence="3" id="KW-0012">Acyltransferase</keyword>
<comment type="similarity">
    <text evidence="1">Belongs to the plant acyltransferase family.</text>
</comment>
<dbReference type="Gene3D" id="3.30.559.10">
    <property type="entry name" value="Chloramphenicol acetyltransferase-like domain"/>
    <property type="match status" value="1"/>
</dbReference>
<accession>A0A314YCE0</accession>
<proteinExistence type="inferred from homology"/>
<dbReference type="AlphaFoldDB" id="A0A314YCE0"/>
<dbReference type="PANTHER" id="PTHR31623">
    <property type="entry name" value="F21J9.9"/>
    <property type="match status" value="1"/>
</dbReference>
<evidence type="ECO:0000256" key="2">
    <source>
        <dbReference type="ARBA" id="ARBA00022679"/>
    </source>
</evidence>
<comment type="caution">
    <text evidence="4">The sequence shown here is derived from an EMBL/GenBank/DDBJ whole genome shotgun (WGS) entry which is preliminary data.</text>
</comment>
<dbReference type="Pfam" id="PF02458">
    <property type="entry name" value="Transferase"/>
    <property type="match status" value="1"/>
</dbReference>
<evidence type="ECO:0000256" key="1">
    <source>
        <dbReference type="ARBA" id="ARBA00009861"/>
    </source>
</evidence>
<dbReference type="PANTHER" id="PTHR31623:SF17">
    <property type="entry name" value="F21J9.9"/>
    <property type="match status" value="1"/>
</dbReference>
<dbReference type="OrthoDB" id="671439at2759"/>
<gene>
    <name evidence="4" type="ORF">Pyn_24692</name>
</gene>
<dbReference type="STRING" id="2094558.A0A314YCE0"/>
<dbReference type="Proteomes" id="UP000250321">
    <property type="component" value="Unassembled WGS sequence"/>
</dbReference>
<name>A0A314YCE0_PRUYE</name>
<dbReference type="InterPro" id="IPR023213">
    <property type="entry name" value="CAT-like_dom_sf"/>
</dbReference>
<reference evidence="4 5" key="1">
    <citation type="submission" date="2018-02" db="EMBL/GenBank/DDBJ databases">
        <title>Draft genome of wild Prunus yedoensis var. nudiflora.</title>
        <authorList>
            <person name="Baek S."/>
            <person name="Kim J.-H."/>
            <person name="Choi K."/>
            <person name="Kim G.-B."/>
            <person name="Cho A."/>
            <person name="Jang H."/>
            <person name="Shin C.-H."/>
            <person name="Yu H.-J."/>
            <person name="Mun J.-H."/>
        </authorList>
    </citation>
    <scope>NUCLEOTIDE SEQUENCE [LARGE SCALE GENOMIC DNA]</scope>
    <source>
        <strain evidence="5">cv. Jeju island</strain>
        <tissue evidence="4">Leaf</tissue>
    </source>
</reference>
<organism evidence="4 5">
    <name type="scientific">Prunus yedoensis var. nudiflora</name>
    <dbReference type="NCBI Taxonomy" id="2094558"/>
    <lineage>
        <taxon>Eukaryota</taxon>
        <taxon>Viridiplantae</taxon>
        <taxon>Streptophyta</taxon>
        <taxon>Embryophyta</taxon>
        <taxon>Tracheophyta</taxon>
        <taxon>Spermatophyta</taxon>
        <taxon>Magnoliopsida</taxon>
        <taxon>eudicotyledons</taxon>
        <taxon>Gunneridae</taxon>
        <taxon>Pentapetalae</taxon>
        <taxon>rosids</taxon>
        <taxon>fabids</taxon>
        <taxon>Rosales</taxon>
        <taxon>Rosaceae</taxon>
        <taxon>Amygdaloideae</taxon>
        <taxon>Amygdaleae</taxon>
        <taxon>Prunus</taxon>
    </lineage>
</organism>
<keyword evidence="5" id="KW-1185">Reference proteome</keyword>
<evidence type="ECO:0000313" key="4">
    <source>
        <dbReference type="EMBL" id="PQQ02521.1"/>
    </source>
</evidence>
<dbReference type="GO" id="GO:0016746">
    <property type="term" value="F:acyltransferase activity"/>
    <property type="evidence" value="ECO:0007669"/>
    <property type="project" value="UniProtKB-KW"/>
</dbReference>
<dbReference type="EMBL" id="PJQY01001456">
    <property type="protein sequence ID" value="PQQ02521.1"/>
    <property type="molecule type" value="Genomic_DNA"/>
</dbReference>
<sequence>MAEIITIICKRTVVSTKPVQAGKSYPLSVLDRHMEHNHVRMVLYYPSMGAPTEPGEITGRLRESLAVTLTHFPIVTGRLQKNDNDQWMIKCNDAGVRMLEAKAKGSLEEWLRKFG</sequence>
<keyword evidence="2" id="KW-0808">Transferase</keyword>